<accession>A0A8J2LLA0</accession>
<dbReference type="PANTHER" id="PTHR10689:SF6">
    <property type="entry name" value="MICROSOMAL GLUTATHIONE S-TRANSFERASE 1"/>
    <property type="match status" value="1"/>
</dbReference>
<dbReference type="FunFam" id="1.20.120.550:FF:000002">
    <property type="entry name" value="Microsomal glutathione S-transferase 1"/>
    <property type="match status" value="1"/>
</dbReference>
<dbReference type="InterPro" id="IPR001129">
    <property type="entry name" value="Membr-assoc_MAPEG"/>
</dbReference>
<dbReference type="GO" id="GO:0016740">
    <property type="term" value="F:transferase activity"/>
    <property type="evidence" value="ECO:0007669"/>
    <property type="project" value="UniProtKB-KW"/>
</dbReference>
<feature type="transmembrane region" description="Helical" evidence="8">
    <location>
        <begin position="97"/>
        <end position="119"/>
    </location>
</feature>
<evidence type="ECO:0000313" key="9">
    <source>
        <dbReference type="EMBL" id="CAG7835269.1"/>
    </source>
</evidence>
<evidence type="ECO:0000256" key="5">
    <source>
        <dbReference type="ARBA" id="ARBA00022824"/>
    </source>
</evidence>
<sequence>MMFLTAMNRFRKNAFANPEDLPSKKMKVVLDDPDVERVRRAHLNDLENILPFFAVGLLYCFTQPNPDTANLLFKVFALARIAHTLVYAVYPVRQPARFLAFAVAMGVNIYMAVAVVLYYV</sequence>
<dbReference type="GO" id="GO:0005789">
    <property type="term" value="C:endoplasmic reticulum membrane"/>
    <property type="evidence" value="ECO:0007669"/>
    <property type="project" value="UniProtKB-SubCell"/>
</dbReference>
<organism evidence="9 10">
    <name type="scientific">Allacma fusca</name>
    <dbReference type="NCBI Taxonomy" id="39272"/>
    <lineage>
        <taxon>Eukaryota</taxon>
        <taxon>Metazoa</taxon>
        <taxon>Ecdysozoa</taxon>
        <taxon>Arthropoda</taxon>
        <taxon>Hexapoda</taxon>
        <taxon>Collembola</taxon>
        <taxon>Symphypleona</taxon>
        <taxon>Sminthuridae</taxon>
        <taxon>Allacma</taxon>
    </lineage>
</organism>
<dbReference type="InterPro" id="IPR040162">
    <property type="entry name" value="MGST1-like"/>
</dbReference>
<protein>
    <recommendedName>
        <fullName evidence="11">Glutathione transferase</fullName>
    </recommendedName>
</protein>
<keyword evidence="6 8" id="KW-1133">Transmembrane helix</keyword>
<dbReference type="AlphaFoldDB" id="A0A8J2LLA0"/>
<evidence type="ECO:0008006" key="11">
    <source>
        <dbReference type="Google" id="ProtNLM"/>
    </source>
</evidence>
<evidence type="ECO:0000256" key="7">
    <source>
        <dbReference type="ARBA" id="ARBA00023136"/>
    </source>
</evidence>
<evidence type="ECO:0000313" key="10">
    <source>
        <dbReference type="Proteomes" id="UP000708208"/>
    </source>
</evidence>
<evidence type="ECO:0000256" key="4">
    <source>
        <dbReference type="ARBA" id="ARBA00022692"/>
    </source>
</evidence>
<keyword evidence="4 8" id="KW-0812">Transmembrane</keyword>
<comment type="caution">
    <text evidence="9">The sequence shown here is derived from an EMBL/GenBank/DDBJ whole genome shotgun (WGS) entry which is preliminary data.</text>
</comment>
<evidence type="ECO:0000256" key="8">
    <source>
        <dbReference type="SAM" id="Phobius"/>
    </source>
</evidence>
<dbReference type="Proteomes" id="UP000708208">
    <property type="component" value="Unassembled WGS sequence"/>
</dbReference>
<comment type="similarity">
    <text evidence="2">Belongs to the MAPEG family.</text>
</comment>
<name>A0A8J2LLA0_9HEXA</name>
<dbReference type="PANTHER" id="PTHR10689">
    <property type="entry name" value="MICROSOMAL GLUTATHIONE S-TRANSFERASE 1"/>
    <property type="match status" value="1"/>
</dbReference>
<gene>
    <name evidence="9" type="ORF">AFUS01_LOCUS44665</name>
</gene>
<keyword evidence="10" id="KW-1185">Reference proteome</keyword>
<evidence type="ECO:0000256" key="2">
    <source>
        <dbReference type="ARBA" id="ARBA00010459"/>
    </source>
</evidence>
<comment type="subcellular location">
    <subcellularLocation>
        <location evidence="1">Endoplasmic reticulum membrane</location>
        <topology evidence="1">Multi-pass membrane protein</topology>
    </subcellularLocation>
</comment>
<dbReference type="EMBL" id="CAJVCH010570571">
    <property type="protein sequence ID" value="CAG7835269.1"/>
    <property type="molecule type" value="Genomic_DNA"/>
</dbReference>
<reference evidence="9" key="1">
    <citation type="submission" date="2021-06" db="EMBL/GenBank/DDBJ databases">
        <authorList>
            <person name="Hodson N. C."/>
            <person name="Mongue J. A."/>
            <person name="Jaron S. K."/>
        </authorList>
    </citation>
    <scope>NUCLEOTIDE SEQUENCE</scope>
</reference>
<dbReference type="OrthoDB" id="193139at2759"/>
<evidence type="ECO:0000256" key="1">
    <source>
        <dbReference type="ARBA" id="ARBA00004477"/>
    </source>
</evidence>
<keyword evidence="7 8" id="KW-0472">Membrane</keyword>
<evidence type="ECO:0000256" key="6">
    <source>
        <dbReference type="ARBA" id="ARBA00022989"/>
    </source>
</evidence>
<evidence type="ECO:0000256" key="3">
    <source>
        <dbReference type="ARBA" id="ARBA00022679"/>
    </source>
</evidence>
<keyword evidence="3" id="KW-0808">Transferase</keyword>
<keyword evidence="5" id="KW-0256">Endoplasmic reticulum</keyword>
<proteinExistence type="inferred from homology"/>
<dbReference type="Pfam" id="PF01124">
    <property type="entry name" value="MAPEG"/>
    <property type="match status" value="1"/>
</dbReference>